<evidence type="ECO:0000256" key="1">
    <source>
        <dbReference type="SAM" id="Phobius"/>
    </source>
</evidence>
<accession>A0A9D1NZH6</accession>
<dbReference type="InterPro" id="IPR050469">
    <property type="entry name" value="Diguanylate_Cyclase"/>
</dbReference>
<name>A0A9D1NZH6_9FIRM</name>
<dbReference type="InterPro" id="IPR043128">
    <property type="entry name" value="Rev_trsase/Diguanyl_cyclase"/>
</dbReference>
<dbReference type="GO" id="GO:1902201">
    <property type="term" value="P:negative regulation of bacterial-type flagellum-dependent cell motility"/>
    <property type="evidence" value="ECO:0007669"/>
    <property type="project" value="TreeGrafter"/>
</dbReference>
<dbReference type="SUPFAM" id="SSF55073">
    <property type="entry name" value="Nucleotide cyclase"/>
    <property type="match status" value="1"/>
</dbReference>
<feature type="transmembrane region" description="Helical" evidence="1">
    <location>
        <begin position="123"/>
        <end position="141"/>
    </location>
</feature>
<dbReference type="GO" id="GO:0005886">
    <property type="term" value="C:plasma membrane"/>
    <property type="evidence" value="ECO:0007669"/>
    <property type="project" value="TreeGrafter"/>
</dbReference>
<dbReference type="PROSITE" id="PS50887">
    <property type="entry name" value="GGDEF"/>
    <property type="match status" value="1"/>
</dbReference>
<dbReference type="Pfam" id="PF00990">
    <property type="entry name" value="GGDEF"/>
    <property type="match status" value="1"/>
</dbReference>
<dbReference type="Proteomes" id="UP000886889">
    <property type="component" value="Unassembled WGS sequence"/>
</dbReference>
<dbReference type="FunFam" id="3.30.70.270:FF:000001">
    <property type="entry name" value="Diguanylate cyclase domain protein"/>
    <property type="match status" value="1"/>
</dbReference>
<comment type="caution">
    <text evidence="3">The sequence shown here is derived from an EMBL/GenBank/DDBJ whole genome shotgun (WGS) entry which is preliminary data.</text>
</comment>
<organism evidence="3 4">
    <name type="scientific">Candidatus Merdiplasma excrementigallinarum</name>
    <dbReference type="NCBI Taxonomy" id="2840864"/>
    <lineage>
        <taxon>Bacteria</taxon>
        <taxon>Bacillati</taxon>
        <taxon>Bacillota</taxon>
        <taxon>Clostridia</taxon>
        <taxon>Lachnospirales</taxon>
        <taxon>Lachnospiraceae</taxon>
        <taxon>Lachnospiraceae incertae sedis</taxon>
        <taxon>Candidatus Merdiplasma</taxon>
    </lineage>
</organism>
<dbReference type="GO" id="GO:0043709">
    <property type="term" value="P:cell adhesion involved in single-species biofilm formation"/>
    <property type="evidence" value="ECO:0007669"/>
    <property type="project" value="TreeGrafter"/>
</dbReference>
<dbReference type="NCBIfam" id="TIGR00254">
    <property type="entry name" value="GGDEF"/>
    <property type="match status" value="1"/>
</dbReference>
<dbReference type="SMART" id="SM00267">
    <property type="entry name" value="GGDEF"/>
    <property type="match status" value="1"/>
</dbReference>
<proteinExistence type="predicted"/>
<keyword evidence="1" id="KW-0472">Membrane</keyword>
<feature type="transmembrane region" description="Helical" evidence="1">
    <location>
        <begin position="63"/>
        <end position="85"/>
    </location>
</feature>
<protein>
    <submittedName>
        <fullName evidence="3">GGDEF domain-containing protein</fullName>
    </submittedName>
</protein>
<evidence type="ECO:0000313" key="3">
    <source>
        <dbReference type="EMBL" id="HIV23684.1"/>
    </source>
</evidence>
<dbReference type="EMBL" id="DVOS01000059">
    <property type="protein sequence ID" value="HIV23684.1"/>
    <property type="molecule type" value="Genomic_DNA"/>
</dbReference>
<evidence type="ECO:0000313" key="4">
    <source>
        <dbReference type="Proteomes" id="UP000886889"/>
    </source>
</evidence>
<keyword evidence="1" id="KW-1133">Transmembrane helix</keyword>
<dbReference type="PANTHER" id="PTHR45138">
    <property type="entry name" value="REGULATORY COMPONENTS OF SENSORY TRANSDUCTION SYSTEM"/>
    <property type="match status" value="1"/>
</dbReference>
<dbReference type="CDD" id="cd01949">
    <property type="entry name" value="GGDEF"/>
    <property type="match status" value="1"/>
</dbReference>
<dbReference type="InterPro" id="IPR029787">
    <property type="entry name" value="Nucleotide_cyclase"/>
</dbReference>
<dbReference type="PANTHER" id="PTHR45138:SF9">
    <property type="entry name" value="DIGUANYLATE CYCLASE DGCM-RELATED"/>
    <property type="match status" value="1"/>
</dbReference>
<feature type="domain" description="GGDEF" evidence="2">
    <location>
        <begin position="253"/>
        <end position="384"/>
    </location>
</feature>
<gene>
    <name evidence="3" type="ORF">IAC80_07060</name>
</gene>
<keyword evidence="1" id="KW-0812">Transmembrane</keyword>
<feature type="transmembrane region" description="Helical" evidence="1">
    <location>
        <begin position="29"/>
        <end position="51"/>
    </location>
</feature>
<reference evidence="3" key="1">
    <citation type="submission" date="2020-10" db="EMBL/GenBank/DDBJ databases">
        <authorList>
            <person name="Gilroy R."/>
        </authorList>
    </citation>
    <scope>NUCLEOTIDE SEQUENCE</scope>
    <source>
        <strain evidence="3">ChiBcec6-7307</strain>
    </source>
</reference>
<dbReference type="GO" id="GO:0052621">
    <property type="term" value="F:diguanylate cyclase activity"/>
    <property type="evidence" value="ECO:0007669"/>
    <property type="project" value="TreeGrafter"/>
</dbReference>
<feature type="transmembrane region" description="Helical" evidence="1">
    <location>
        <begin position="97"/>
        <end position="117"/>
    </location>
</feature>
<evidence type="ECO:0000259" key="2">
    <source>
        <dbReference type="PROSITE" id="PS50887"/>
    </source>
</evidence>
<dbReference type="InterPro" id="IPR000160">
    <property type="entry name" value="GGDEF_dom"/>
</dbReference>
<dbReference type="AlphaFoldDB" id="A0A9D1NZH6"/>
<sequence>MMEKLKELAMNPAHEILFREKTAKTTGKYFWAANIFVLLFQIYNILYTLFYTDFQLKSQASRVYMVLYGAMLLICILTAVCGWILTAGRKGKSAKLLHLYTAFGCLLLIWSACITLYDQRVSSNISVYMTTAVYIAGLLYIRPRISVPVFIFCEAILLAGILQLDLAPSRDIYGFCVNSVGLTLVALFISLYRWASLRKDFLNHLEMEEKNEMITRQSERLNYLANHDPLTGLWNRNYLSEWTDRFFSENSRRQIAVFVIDIDHFKEYNDTFGHVEGDECLKKVAGVLQELEGIHFRYGGEEFLCLLEITDETQAKHLADRLCSQIEQQKIPSSKPGRYLTVSAGYAVGTMKNDLEFRRLLHGADDALYWAKNNGRNQTARCAPR</sequence>
<feature type="transmembrane region" description="Helical" evidence="1">
    <location>
        <begin position="148"/>
        <end position="166"/>
    </location>
</feature>
<reference evidence="3" key="2">
    <citation type="journal article" date="2021" name="PeerJ">
        <title>Extensive microbial diversity within the chicken gut microbiome revealed by metagenomics and culture.</title>
        <authorList>
            <person name="Gilroy R."/>
            <person name="Ravi A."/>
            <person name="Getino M."/>
            <person name="Pursley I."/>
            <person name="Horton D.L."/>
            <person name="Alikhan N.F."/>
            <person name="Baker D."/>
            <person name="Gharbi K."/>
            <person name="Hall N."/>
            <person name="Watson M."/>
            <person name="Adriaenssens E.M."/>
            <person name="Foster-Nyarko E."/>
            <person name="Jarju S."/>
            <person name="Secka A."/>
            <person name="Antonio M."/>
            <person name="Oren A."/>
            <person name="Chaudhuri R.R."/>
            <person name="La Ragione R."/>
            <person name="Hildebrand F."/>
            <person name="Pallen M.J."/>
        </authorList>
    </citation>
    <scope>NUCLEOTIDE SEQUENCE</scope>
    <source>
        <strain evidence="3">ChiBcec6-7307</strain>
    </source>
</reference>
<dbReference type="Gene3D" id="3.30.70.270">
    <property type="match status" value="1"/>
</dbReference>
<feature type="transmembrane region" description="Helical" evidence="1">
    <location>
        <begin position="172"/>
        <end position="192"/>
    </location>
</feature>